<keyword evidence="2" id="KW-1185">Reference proteome</keyword>
<reference evidence="1" key="1">
    <citation type="journal article" date="2017" name="Nature">
        <title>The sunflower genome provides insights into oil metabolism, flowering and Asterid evolution.</title>
        <authorList>
            <person name="Badouin H."/>
            <person name="Gouzy J."/>
            <person name="Grassa C.J."/>
            <person name="Murat F."/>
            <person name="Staton S.E."/>
            <person name="Cottret L."/>
            <person name="Lelandais-Briere C."/>
            <person name="Owens G.L."/>
            <person name="Carrere S."/>
            <person name="Mayjonade B."/>
            <person name="Legrand L."/>
            <person name="Gill N."/>
            <person name="Kane N.C."/>
            <person name="Bowers J.E."/>
            <person name="Hubner S."/>
            <person name="Bellec A."/>
            <person name="Berard A."/>
            <person name="Berges H."/>
            <person name="Blanchet N."/>
            <person name="Boniface M.C."/>
            <person name="Brunel D."/>
            <person name="Catrice O."/>
            <person name="Chaidir N."/>
            <person name="Claudel C."/>
            <person name="Donnadieu C."/>
            <person name="Faraut T."/>
            <person name="Fievet G."/>
            <person name="Helmstetter N."/>
            <person name="King M."/>
            <person name="Knapp S.J."/>
            <person name="Lai Z."/>
            <person name="Le Paslier M.C."/>
            <person name="Lippi Y."/>
            <person name="Lorenzon L."/>
            <person name="Mandel J.R."/>
            <person name="Marage G."/>
            <person name="Marchand G."/>
            <person name="Marquand E."/>
            <person name="Bret-Mestries E."/>
            <person name="Morien E."/>
            <person name="Nambeesan S."/>
            <person name="Nguyen T."/>
            <person name="Pegot-Espagnet P."/>
            <person name="Pouilly N."/>
            <person name="Raftis F."/>
            <person name="Sallet E."/>
            <person name="Schiex T."/>
            <person name="Thomas J."/>
            <person name="Vandecasteele C."/>
            <person name="Vares D."/>
            <person name="Vear F."/>
            <person name="Vautrin S."/>
            <person name="Crespi M."/>
            <person name="Mangin B."/>
            <person name="Burke J.M."/>
            <person name="Salse J."/>
            <person name="Munos S."/>
            <person name="Vincourt P."/>
            <person name="Rieseberg L.H."/>
            <person name="Langlade N.B."/>
        </authorList>
    </citation>
    <scope>NUCLEOTIDE SEQUENCE</scope>
    <source>
        <tissue evidence="1">Leaves</tissue>
    </source>
</reference>
<reference evidence="1" key="2">
    <citation type="submission" date="2020-06" db="EMBL/GenBank/DDBJ databases">
        <title>Helianthus annuus Genome sequencing and assembly Release 2.</title>
        <authorList>
            <person name="Gouzy J."/>
            <person name="Langlade N."/>
            <person name="Munos S."/>
        </authorList>
    </citation>
    <scope>NUCLEOTIDE SEQUENCE</scope>
    <source>
        <tissue evidence="1">Leaves</tissue>
    </source>
</reference>
<dbReference type="AlphaFoldDB" id="A0A9K3I4Q6"/>
<gene>
    <name evidence="1" type="ORF">HanXRQr2_Chr09g0380871</name>
</gene>
<organism evidence="1 2">
    <name type="scientific">Helianthus annuus</name>
    <name type="common">Common sunflower</name>
    <dbReference type="NCBI Taxonomy" id="4232"/>
    <lineage>
        <taxon>Eukaryota</taxon>
        <taxon>Viridiplantae</taxon>
        <taxon>Streptophyta</taxon>
        <taxon>Embryophyta</taxon>
        <taxon>Tracheophyta</taxon>
        <taxon>Spermatophyta</taxon>
        <taxon>Magnoliopsida</taxon>
        <taxon>eudicotyledons</taxon>
        <taxon>Gunneridae</taxon>
        <taxon>Pentapetalae</taxon>
        <taxon>asterids</taxon>
        <taxon>campanulids</taxon>
        <taxon>Asterales</taxon>
        <taxon>Asteraceae</taxon>
        <taxon>Asteroideae</taxon>
        <taxon>Heliantheae alliance</taxon>
        <taxon>Heliantheae</taxon>
        <taxon>Helianthus</taxon>
    </lineage>
</organism>
<dbReference type="EMBL" id="MNCJ02000324">
    <property type="protein sequence ID" value="KAF5790243.1"/>
    <property type="molecule type" value="Genomic_DNA"/>
</dbReference>
<protein>
    <submittedName>
        <fullName evidence="1">Uncharacterized protein</fullName>
    </submittedName>
</protein>
<sequence length="60" mass="6910">MGWWMATCCDGCNGGWQRCSEQPHSRSMANNYKRIIGMSKFPLTNTSNFLLEFSSITNNW</sequence>
<proteinExistence type="predicted"/>
<comment type="caution">
    <text evidence="1">The sequence shown here is derived from an EMBL/GenBank/DDBJ whole genome shotgun (WGS) entry which is preliminary data.</text>
</comment>
<name>A0A9K3I4Q6_HELAN</name>
<evidence type="ECO:0000313" key="1">
    <source>
        <dbReference type="EMBL" id="KAF5790243.1"/>
    </source>
</evidence>
<evidence type="ECO:0000313" key="2">
    <source>
        <dbReference type="Proteomes" id="UP000215914"/>
    </source>
</evidence>
<accession>A0A9K3I4Q6</accession>
<dbReference type="Proteomes" id="UP000215914">
    <property type="component" value="Unassembled WGS sequence"/>
</dbReference>
<dbReference type="Gramene" id="mRNA:HanXRQr2_Chr09g0380871">
    <property type="protein sequence ID" value="mRNA:HanXRQr2_Chr09g0380871"/>
    <property type="gene ID" value="HanXRQr2_Chr09g0380871"/>
</dbReference>